<keyword evidence="2" id="KW-1185">Reference proteome</keyword>
<accession>A0A9W6GXH4</accession>
<proteinExistence type="predicted"/>
<protein>
    <submittedName>
        <fullName evidence="1">Uncharacterized protein</fullName>
    </submittedName>
</protein>
<evidence type="ECO:0000313" key="1">
    <source>
        <dbReference type="EMBL" id="GLI94741.1"/>
    </source>
</evidence>
<gene>
    <name evidence="1" type="ORF">LMG27198_37330</name>
</gene>
<dbReference type="RefSeq" id="WP_281804909.1">
    <property type="nucleotide sequence ID" value="NZ_BSEC01000001.1"/>
</dbReference>
<sequence>MPKWFAANKTMILFTIAFLGLAAVGGWAYLYQSLPGGVWHRNRITGATCYKTVYCWTGTKDPFGKGLKLPNEPFGKVEE</sequence>
<dbReference type="AlphaFoldDB" id="A0A9W6GXH4"/>
<organism evidence="1 2">
    <name type="scientific">Methylocystis echinoides</name>
    <dbReference type="NCBI Taxonomy" id="29468"/>
    <lineage>
        <taxon>Bacteria</taxon>
        <taxon>Pseudomonadati</taxon>
        <taxon>Pseudomonadota</taxon>
        <taxon>Alphaproteobacteria</taxon>
        <taxon>Hyphomicrobiales</taxon>
        <taxon>Methylocystaceae</taxon>
        <taxon>Methylocystis</taxon>
    </lineage>
</organism>
<reference evidence="1" key="1">
    <citation type="journal article" date="2023" name="Int. J. Syst. Evol. Microbiol.">
        <title>Methylocystis iwaonis sp. nov., a type II methane-oxidizing bacterium from surface soil of a rice paddy field in Japan, and emended description of the genus Methylocystis (ex Whittenbury et al. 1970) Bowman et al. 1993.</title>
        <authorList>
            <person name="Kaise H."/>
            <person name="Sawadogo J.B."/>
            <person name="Alam M.S."/>
            <person name="Ueno C."/>
            <person name="Dianou D."/>
            <person name="Shinjo R."/>
            <person name="Asakawa S."/>
        </authorList>
    </citation>
    <scope>NUCLEOTIDE SEQUENCE</scope>
    <source>
        <strain evidence="1">LMG27198</strain>
    </source>
</reference>
<dbReference type="EMBL" id="BSEC01000001">
    <property type="protein sequence ID" value="GLI94741.1"/>
    <property type="molecule type" value="Genomic_DNA"/>
</dbReference>
<name>A0A9W6GXH4_9HYPH</name>
<dbReference type="Proteomes" id="UP001144323">
    <property type="component" value="Unassembled WGS sequence"/>
</dbReference>
<evidence type="ECO:0000313" key="2">
    <source>
        <dbReference type="Proteomes" id="UP001144323"/>
    </source>
</evidence>
<comment type="caution">
    <text evidence="1">The sequence shown here is derived from an EMBL/GenBank/DDBJ whole genome shotgun (WGS) entry which is preliminary data.</text>
</comment>